<evidence type="ECO:0000256" key="2">
    <source>
        <dbReference type="ARBA" id="ARBA00023136"/>
    </source>
</evidence>
<dbReference type="PANTHER" id="PTHR22550">
    <property type="entry name" value="SPORE GERMINATION PROTEIN"/>
    <property type="match status" value="1"/>
</dbReference>
<feature type="transmembrane region" description="Helical" evidence="4">
    <location>
        <begin position="352"/>
        <end position="374"/>
    </location>
</feature>
<protein>
    <submittedName>
        <fullName evidence="5">Spore germination protein KA</fullName>
    </submittedName>
</protein>
<organism evidence="5 6">
    <name type="scientific">Propionispora hippei DSM 15287</name>
    <dbReference type="NCBI Taxonomy" id="1123003"/>
    <lineage>
        <taxon>Bacteria</taxon>
        <taxon>Bacillati</taxon>
        <taxon>Bacillota</taxon>
        <taxon>Negativicutes</taxon>
        <taxon>Selenomonadales</taxon>
        <taxon>Sporomusaceae</taxon>
        <taxon>Propionispora</taxon>
    </lineage>
</organism>
<evidence type="ECO:0000256" key="1">
    <source>
        <dbReference type="ARBA" id="ARBA00005278"/>
    </source>
</evidence>
<dbReference type="Proteomes" id="UP000322917">
    <property type="component" value="Unassembled WGS sequence"/>
</dbReference>
<sequence length="571" mass="63510">MLAGRGAKNIHLKKLSESLPGADRPRSIQALQNLRRTLETAKRTANELENMLLMFRRHITGNQRLAPDIGAVEPLVRSVLADCSDIVFRNFKIGNTRQALLVFVEGLIDNELLNENIVKPLLYYRQQIPLSGERTEETIGNFLEQQVISSAQVVQVCTLQEILTGILSGDAALLIDGSEAALVISIKKWEKRSVSEPTVEPAIRGPQEAFIETLRTNTSMIRRRLKTPRLKMKMLQVGRLSQTNVVITYLEGITDPALLAEVEKRINSIDVDAILESGNIEELIEDNPFSIFPQLSYTERPDKLVSCLLEGQVGIMVDNTPFALIAPQSFFQMIQAPDDYYERFIGSSLIRLIRYAFLFVALLLPASYIAVSTFHQGMIPTTLLFSMAASRENIPFPAFVEAMIMEIFFEGLREAGVRLPRPVGQTVSIVGALVIGQAAIQAGIVSAPMVITVSITGIASFTVPRFNQAIAIRVLRFVLMILAATLGLYGVFMGFMAILIHMASLRSFGVPYLSPVAPLELSSLKDVFIRVPWWDMLTRPGFTGSMDSRRMKADLRPAAPPGRQKKKRKQR</sequence>
<reference evidence="5 6" key="1">
    <citation type="submission" date="2016-11" db="EMBL/GenBank/DDBJ databases">
        <authorList>
            <person name="Varghese N."/>
            <person name="Submissions S."/>
        </authorList>
    </citation>
    <scope>NUCLEOTIDE SEQUENCE [LARGE SCALE GENOMIC DNA]</scope>
    <source>
        <strain evidence="5 6">DSM 15287</strain>
    </source>
</reference>
<dbReference type="InterPro" id="IPR050768">
    <property type="entry name" value="UPF0353/GerABKA_families"/>
</dbReference>
<keyword evidence="6" id="KW-1185">Reference proteome</keyword>
<feature type="transmembrane region" description="Helical" evidence="4">
    <location>
        <begin position="478"/>
        <end position="503"/>
    </location>
</feature>
<evidence type="ECO:0000256" key="3">
    <source>
        <dbReference type="SAM" id="MobiDB-lite"/>
    </source>
</evidence>
<dbReference type="PANTHER" id="PTHR22550:SF5">
    <property type="entry name" value="LEUCINE ZIPPER PROTEIN 4"/>
    <property type="match status" value="1"/>
</dbReference>
<evidence type="ECO:0000313" key="6">
    <source>
        <dbReference type="Proteomes" id="UP000322917"/>
    </source>
</evidence>
<dbReference type="Pfam" id="PF03323">
    <property type="entry name" value="GerA"/>
    <property type="match status" value="1"/>
</dbReference>
<comment type="similarity">
    <text evidence="1">Belongs to the GerABKA family.</text>
</comment>
<dbReference type="GO" id="GO:0016020">
    <property type="term" value="C:membrane"/>
    <property type="evidence" value="ECO:0007669"/>
    <property type="project" value="InterPro"/>
</dbReference>
<evidence type="ECO:0000256" key="4">
    <source>
        <dbReference type="SAM" id="Phobius"/>
    </source>
</evidence>
<feature type="transmembrane region" description="Helical" evidence="4">
    <location>
        <begin position="446"/>
        <end position="466"/>
    </location>
</feature>
<gene>
    <name evidence="5" type="ORF">SAMN02745170_02522</name>
</gene>
<feature type="region of interest" description="Disordered" evidence="3">
    <location>
        <begin position="545"/>
        <end position="571"/>
    </location>
</feature>
<keyword evidence="4" id="KW-1133">Transmembrane helix</keyword>
<evidence type="ECO:0000313" key="5">
    <source>
        <dbReference type="EMBL" id="SHJ42893.1"/>
    </source>
</evidence>
<keyword evidence="4" id="KW-0812">Transmembrane</keyword>
<dbReference type="EMBL" id="FQZD01000021">
    <property type="protein sequence ID" value="SHJ42893.1"/>
    <property type="molecule type" value="Genomic_DNA"/>
</dbReference>
<proteinExistence type="inferred from homology"/>
<dbReference type="PIRSF" id="PIRSF005690">
    <property type="entry name" value="GerBA"/>
    <property type="match status" value="1"/>
</dbReference>
<dbReference type="InterPro" id="IPR004995">
    <property type="entry name" value="Spore_Ger"/>
</dbReference>
<dbReference type="AlphaFoldDB" id="A0A1M6J848"/>
<dbReference type="GO" id="GO:0009847">
    <property type="term" value="P:spore germination"/>
    <property type="evidence" value="ECO:0007669"/>
    <property type="project" value="InterPro"/>
</dbReference>
<keyword evidence="2 4" id="KW-0472">Membrane</keyword>
<name>A0A1M6J848_9FIRM</name>
<accession>A0A1M6J848</accession>